<dbReference type="GO" id="GO:0008237">
    <property type="term" value="F:metallopeptidase activity"/>
    <property type="evidence" value="ECO:0007669"/>
    <property type="project" value="UniProtKB-KW"/>
</dbReference>
<keyword evidence="1" id="KW-0472">Membrane</keyword>
<dbReference type="Proteomes" id="UP000195975">
    <property type="component" value="Unassembled WGS sequence"/>
</dbReference>
<feature type="transmembrane region" description="Helical" evidence="1">
    <location>
        <begin position="274"/>
        <end position="290"/>
    </location>
</feature>
<keyword evidence="1" id="KW-0812">Transmembrane</keyword>
<reference evidence="4" key="1">
    <citation type="submission" date="2017-04" db="EMBL/GenBank/DDBJ databases">
        <title>Function of individual gut microbiota members based on whole genome sequencing of pure cultures obtained from chicken caecum.</title>
        <authorList>
            <person name="Medvecky M."/>
            <person name="Cejkova D."/>
            <person name="Polansky O."/>
            <person name="Karasova D."/>
            <person name="Kubasova T."/>
            <person name="Cizek A."/>
            <person name="Rychlik I."/>
        </authorList>
    </citation>
    <scope>NUCLEOTIDE SEQUENCE [LARGE SCALE GENOMIC DNA]</scope>
    <source>
        <strain evidence="4">An42</strain>
    </source>
</reference>
<keyword evidence="3" id="KW-0482">Metalloprotease</keyword>
<keyword evidence="3" id="KW-0645">Protease</keyword>
<feature type="transmembrane region" description="Helical" evidence="1">
    <location>
        <begin position="158"/>
        <end position="176"/>
    </location>
</feature>
<sequence length="307" mass="34765">MLKNMFLKGIYAGKPAIFQLIVLLLLILAGAVFSSLIAMGLFYMIYGLHADITLYPDMMRLLQLISALGTFLFPALALAWLCSSHPKEYLSIGKMPKGRILLLTLLSIFLLTPSISLTGILNKQMELPSFMEPIENWMRAQEETAEQLTLKLLAGEGIITLFFNLIVIAVTAGVTEEFLFRGALQRVIGKWTRNHHIIIWSAAILFSAFHMQFFGFLPRMLLGAYFGYLLYWTRNIWIPVFAHFVNNAFAVISMSDASLKDNEFITGDISTQNLLPYTIVAIVALFFFVRCCQKLKIIRSSIIKKQF</sequence>
<keyword evidence="3" id="KW-0378">Hydrolase</keyword>
<protein>
    <submittedName>
        <fullName evidence="3">CPBP family intramembrane metalloprotease domain-containing protein</fullName>
    </submittedName>
</protein>
<dbReference type="Pfam" id="PF02517">
    <property type="entry name" value="Rce1-like"/>
    <property type="match status" value="1"/>
</dbReference>
<dbReference type="AlphaFoldDB" id="A0A9Q5SRE9"/>
<organism evidence="3 4">
    <name type="scientific">Parabacteroides johnsonii</name>
    <dbReference type="NCBI Taxonomy" id="387661"/>
    <lineage>
        <taxon>Bacteria</taxon>
        <taxon>Pseudomonadati</taxon>
        <taxon>Bacteroidota</taxon>
        <taxon>Bacteroidia</taxon>
        <taxon>Bacteroidales</taxon>
        <taxon>Tannerellaceae</taxon>
        <taxon>Parabacteroides</taxon>
    </lineage>
</organism>
<dbReference type="PANTHER" id="PTHR43592">
    <property type="entry name" value="CAAX AMINO TERMINAL PROTEASE"/>
    <property type="match status" value="1"/>
</dbReference>
<dbReference type="GO" id="GO:0004175">
    <property type="term" value="F:endopeptidase activity"/>
    <property type="evidence" value="ECO:0007669"/>
    <property type="project" value="UniProtKB-ARBA"/>
</dbReference>
<feature type="transmembrane region" description="Helical" evidence="1">
    <location>
        <begin position="100"/>
        <end position="121"/>
    </location>
</feature>
<name>A0A9Q5SRE9_9BACT</name>
<dbReference type="InterPro" id="IPR003675">
    <property type="entry name" value="Rce1/LyrA-like_dom"/>
</dbReference>
<evidence type="ECO:0000313" key="3">
    <source>
        <dbReference type="EMBL" id="OUO04845.1"/>
    </source>
</evidence>
<comment type="caution">
    <text evidence="3">The sequence shown here is derived from an EMBL/GenBank/DDBJ whole genome shotgun (WGS) entry which is preliminary data.</text>
</comment>
<dbReference type="PANTHER" id="PTHR43592:SF15">
    <property type="entry name" value="CAAX AMINO TERMINAL PROTEASE FAMILY PROTEIN"/>
    <property type="match status" value="1"/>
</dbReference>
<feature type="transmembrane region" description="Helical" evidence="1">
    <location>
        <begin position="58"/>
        <end position="80"/>
    </location>
</feature>
<proteinExistence type="predicted"/>
<accession>A0A9Q5SRE9</accession>
<dbReference type="EMBL" id="NFIJ01000010">
    <property type="protein sequence ID" value="OUO04845.1"/>
    <property type="molecule type" value="Genomic_DNA"/>
</dbReference>
<gene>
    <name evidence="3" type="ORF">B5F96_10655</name>
</gene>
<evidence type="ECO:0000313" key="4">
    <source>
        <dbReference type="Proteomes" id="UP000195975"/>
    </source>
</evidence>
<evidence type="ECO:0000256" key="1">
    <source>
        <dbReference type="SAM" id="Phobius"/>
    </source>
</evidence>
<feature type="transmembrane region" description="Helical" evidence="1">
    <location>
        <begin position="197"/>
        <end position="216"/>
    </location>
</feature>
<feature type="transmembrane region" description="Helical" evidence="1">
    <location>
        <begin position="20"/>
        <end position="46"/>
    </location>
</feature>
<keyword evidence="1" id="KW-1133">Transmembrane helix</keyword>
<evidence type="ECO:0000259" key="2">
    <source>
        <dbReference type="Pfam" id="PF02517"/>
    </source>
</evidence>
<dbReference type="GO" id="GO:0080120">
    <property type="term" value="P:CAAX-box protein maturation"/>
    <property type="evidence" value="ECO:0007669"/>
    <property type="project" value="UniProtKB-ARBA"/>
</dbReference>
<feature type="domain" description="CAAX prenyl protease 2/Lysostaphin resistance protein A-like" evidence="2">
    <location>
        <begin position="161"/>
        <end position="249"/>
    </location>
</feature>